<evidence type="ECO:0000256" key="5">
    <source>
        <dbReference type="ARBA" id="ARBA00023030"/>
    </source>
</evidence>
<keyword evidence="6" id="KW-1015">Disulfide bond</keyword>
<dbReference type="InterPro" id="IPR015615">
    <property type="entry name" value="TGF-beta-rel"/>
</dbReference>
<dbReference type="GO" id="GO:0008083">
    <property type="term" value="F:growth factor activity"/>
    <property type="evidence" value="ECO:0007669"/>
    <property type="project" value="UniProtKB-KW"/>
</dbReference>
<keyword evidence="5 8" id="KW-0339">Growth factor</keyword>
<dbReference type="GeneTree" id="ENSGT00940000157116"/>
<dbReference type="OMA" id="CCKKHFY"/>
<feature type="signal peptide" evidence="10">
    <location>
        <begin position="1"/>
        <end position="24"/>
    </location>
</feature>
<comment type="subcellular location">
    <subcellularLocation>
        <location evidence="1">Secreted</location>
    </subcellularLocation>
</comment>
<keyword evidence="13" id="KW-1185">Reference proteome</keyword>
<feature type="compositionally biased region" description="Basic and acidic residues" evidence="9">
    <location>
        <begin position="97"/>
        <end position="115"/>
    </location>
</feature>
<dbReference type="InterPro" id="IPR001839">
    <property type="entry name" value="TGF-b_C"/>
</dbReference>
<evidence type="ECO:0000256" key="4">
    <source>
        <dbReference type="ARBA" id="ARBA00022729"/>
    </source>
</evidence>
<dbReference type="Gene3D" id="2.10.90.10">
    <property type="entry name" value="Cystine-knot cytokines"/>
    <property type="match status" value="1"/>
</dbReference>
<dbReference type="SMART" id="SM00204">
    <property type="entry name" value="TGFB"/>
    <property type="match status" value="1"/>
</dbReference>
<dbReference type="PANTHER" id="PTHR11848">
    <property type="entry name" value="TGF-BETA FAMILY"/>
    <property type="match status" value="1"/>
</dbReference>
<dbReference type="PROSITE" id="PS51362">
    <property type="entry name" value="TGF_BETA_2"/>
    <property type="match status" value="1"/>
</dbReference>
<dbReference type="Proteomes" id="UP000694388">
    <property type="component" value="Unplaced"/>
</dbReference>
<dbReference type="InterPro" id="IPR017948">
    <property type="entry name" value="TGFb_CS"/>
</dbReference>
<dbReference type="GO" id="GO:0005125">
    <property type="term" value="F:cytokine activity"/>
    <property type="evidence" value="ECO:0007669"/>
    <property type="project" value="TreeGrafter"/>
</dbReference>
<sequence length="398" mass="43952">MMRRHAAAGACLALLAALVSSSLSADSASRGQRGCDSCGRSRRSRVHDTGVGDSQLTEAVKRHILAQLHLRQRPNITKPLSQGTLAMVLQNLHAGRLRADGRRKGNSRRGSDGRTWRSYGEDAEQSSEIIAFSEPGNKPDGLLSFAMSAESRQQSRVDKAALWIYLMVHPHNARDSGRGTRRRVKLQIFAARENPKRSDELIAERQVMLRRTGWHSIGVKRAVEDALQDGASQVRLRLLCSECGEAGATVVLGRAAGDSKLPILVTRLGETAARRSLKKRGLECDGESNRCCRKTLFIDFKSIEWDDWIIAPKGYFGNYCDGECPGHLTGVLGLGGSSSFYGSVIQNYWLRISNQFNDFTSCCVPTRLSAISMLYYDDDQNVVKKDVPNMIVEECGCF</sequence>
<dbReference type="Gene3D" id="2.60.120.970">
    <property type="match status" value="1"/>
</dbReference>
<evidence type="ECO:0000259" key="11">
    <source>
        <dbReference type="PROSITE" id="PS51362"/>
    </source>
</evidence>
<keyword evidence="3" id="KW-0964">Secreted</keyword>
<name>A0A8C4ND32_EPTBU</name>
<feature type="domain" description="TGF-beta family profile" evidence="11">
    <location>
        <begin position="272"/>
        <end position="398"/>
    </location>
</feature>
<evidence type="ECO:0000256" key="1">
    <source>
        <dbReference type="ARBA" id="ARBA00004613"/>
    </source>
</evidence>
<accession>A0A8C4ND32</accession>
<feature type="compositionally biased region" description="Low complexity" evidence="9">
    <location>
        <begin position="27"/>
        <end position="38"/>
    </location>
</feature>
<keyword evidence="7" id="KW-0325">Glycoprotein</keyword>
<reference evidence="12" key="2">
    <citation type="submission" date="2025-09" db="UniProtKB">
        <authorList>
            <consortium name="Ensembl"/>
        </authorList>
    </citation>
    <scope>IDENTIFICATION</scope>
</reference>
<feature type="chain" id="PRO_5034495895" evidence="10">
    <location>
        <begin position="25"/>
        <end position="398"/>
    </location>
</feature>
<dbReference type="GO" id="GO:0005615">
    <property type="term" value="C:extracellular space"/>
    <property type="evidence" value="ECO:0007669"/>
    <property type="project" value="TreeGrafter"/>
</dbReference>
<dbReference type="PANTHER" id="PTHR11848:SF309">
    <property type="entry name" value="INHIBIN BETA CHAIN"/>
    <property type="match status" value="1"/>
</dbReference>
<keyword evidence="4 10" id="KW-0732">Signal</keyword>
<dbReference type="FunFam" id="2.10.90.10:FF:000005">
    <property type="entry name" value="Inhibin beta A chain"/>
    <property type="match status" value="1"/>
</dbReference>
<proteinExistence type="inferred from homology"/>
<evidence type="ECO:0000313" key="13">
    <source>
        <dbReference type="Proteomes" id="UP000694388"/>
    </source>
</evidence>
<dbReference type="InterPro" id="IPR001111">
    <property type="entry name" value="TGF-b_propeptide"/>
</dbReference>
<protein>
    <submittedName>
        <fullName evidence="12">Inhibin subunit beta Aa</fullName>
    </submittedName>
</protein>
<evidence type="ECO:0000256" key="10">
    <source>
        <dbReference type="SAM" id="SignalP"/>
    </source>
</evidence>
<dbReference type="InterPro" id="IPR029034">
    <property type="entry name" value="Cystine-knot_cytokine"/>
</dbReference>
<evidence type="ECO:0000256" key="9">
    <source>
        <dbReference type="SAM" id="MobiDB-lite"/>
    </source>
</evidence>
<evidence type="ECO:0000313" key="12">
    <source>
        <dbReference type="Ensembl" id="ENSEBUP00000005091.1"/>
    </source>
</evidence>
<evidence type="ECO:0000256" key="6">
    <source>
        <dbReference type="ARBA" id="ARBA00023157"/>
    </source>
</evidence>
<dbReference type="Pfam" id="PF00688">
    <property type="entry name" value="TGFb_propeptide"/>
    <property type="match status" value="1"/>
</dbReference>
<dbReference type="SUPFAM" id="SSF57501">
    <property type="entry name" value="Cystine-knot cytokines"/>
    <property type="match status" value="1"/>
</dbReference>
<dbReference type="Ensembl" id="ENSEBUT00000005529.1">
    <property type="protein sequence ID" value="ENSEBUP00000005091.1"/>
    <property type="gene ID" value="ENSEBUG00000003513.1"/>
</dbReference>
<organism evidence="12 13">
    <name type="scientific">Eptatretus burgeri</name>
    <name type="common">Inshore hagfish</name>
    <dbReference type="NCBI Taxonomy" id="7764"/>
    <lineage>
        <taxon>Eukaryota</taxon>
        <taxon>Metazoa</taxon>
        <taxon>Chordata</taxon>
        <taxon>Craniata</taxon>
        <taxon>Vertebrata</taxon>
        <taxon>Cyclostomata</taxon>
        <taxon>Myxini</taxon>
        <taxon>Myxiniformes</taxon>
        <taxon>Myxinidae</taxon>
        <taxon>Eptatretinae</taxon>
        <taxon>Eptatretus</taxon>
    </lineage>
</organism>
<evidence type="ECO:0000256" key="3">
    <source>
        <dbReference type="ARBA" id="ARBA00022525"/>
    </source>
</evidence>
<evidence type="ECO:0000256" key="2">
    <source>
        <dbReference type="ARBA" id="ARBA00006656"/>
    </source>
</evidence>
<dbReference type="PRINTS" id="PR00669">
    <property type="entry name" value="INHIBINA"/>
</dbReference>
<feature type="region of interest" description="Disordered" evidence="9">
    <location>
        <begin position="27"/>
        <end position="50"/>
    </location>
</feature>
<feature type="region of interest" description="Disordered" evidence="9">
    <location>
        <begin position="97"/>
        <end position="122"/>
    </location>
</feature>
<comment type="similarity">
    <text evidence="2 8">Belongs to the TGF-beta family.</text>
</comment>
<evidence type="ECO:0000256" key="8">
    <source>
        <dbReference type="RuleBase" id="RU000354"/>
    </source>
</evidence>
<reference evidence="12" key="1">
    <citation type="submission" date="2025-08" db="UniProtKB">
        <authorList>
            <consortium name="Ensembl"/>
        </authorList>
    </citation>
    <scope>IDENTIFICATION</scope>
</reference>
<dbReference type="Pfam" id="PF00019">
    <property type="entry name" value="TGF_beta"/>
    <property type="match status" value="1"/>
</dbReference>
<dbReference type="AlphaFoldDB" id="A0A8C4ND32"/>
<dbReference type="PROSITE" id="PS00250">
    <property type="entry name" value="TGF_BETA_1"/>
    <property type="match status" value="1"/>
</dbReference>
<evidence type="ECO:0000256" key="7">
    <source>
        <dbReference type="ARBA" id="ARBA00023180"/>
    </source>
</evidence>